<evidence type="ECO:0000256" key="4">
    <source>
        <dbReference type="RuleBase" id="RU003512"/>
    </source>
</evidence>
<sequence length="340" mass="37452">MSAIDRFFLDNEIRRGCAVRACCVRFLWGGAGNRLVVWLMLWSMVLMVCMSVWAADQPDKAPAVRCYVSILPQEFFVARIGGPHVIVDVLVGPGQEPHTFELTPKAMTSLAQADLFFTLGLPFEQVIVKKLARTNHKVKIIDTTRGVTFLEFRDEDAHDHHHAHKGDAKESAKDPHIWLDPSLVKIQAANIAQALATQDPAHVNDYQANLTAFQRELDELDAELVAALKPYKGQKFYVYHPAFGYFAARYGLLQAPVEVGGKEPTAKQIAQLIKSAKENGIKIIFVEPQFSTKGAEIIAKAIGGTIVPIDPLSKDYLNNMRAIGAAIRGALPPADNASTK</sequence>
<evidence type="ECO:0000256" key="3">
    <source>
        <dbReference type="ARBA" id="ARBA00022729"/>
    </source>
</evidence>
<evidence type="ECO:0000256" key="2">
    <source>
        <dbReference type="ARBA" id="ARBA00022448"/>
    </source>
</evidence>
<keyword evidence="3" id="KW-0732">Signal</keyword>
<dbReference type="Pfam" id="PF01297">
    <property type="entry name" value="ZnuA"/>
    <property type="match status" value="1"/>
</dbReference>
<evidence type="ECO:0000256" key="1">
    <source>
        <dbReference type="ARBA" id="ARBA00011028"/>
    </source>
</evidence>
<keyword evidence="2 4" id="KW-0813">Transport</keyword>
<dbReference type="PANTHER" id="PTHR42953:SF3">
    <property type="entry name" value="HIGH-AFFINITY ZINC UPTAKE SYSTEM PROTEIN ZNUA"/>
    <property type="match status" value="1"/>
</dbReference>
<reference evidence="6" key="1">
    <citation type="journal article" date="2020" name="mSystems">
        <title>Genome- and Community-Level Interaction Insights into Carbon Utilization and Element Cycling Functions of Hydrothermarchaeota in Hydrothermal Sediment.</title>
        <authorList>
            <person name="Zhou Z."/>
            <person name="Liu Y."/>
            <person name="Xu W."/>
            <person name="Pan J."/>
            <person name="Luo Z.H."/>
            <person name="Li M."/>
        </authorList>
    </citation>
    <scope>NUCLEOTIDE SEQUENCE [LARGE SCALE GENOMIC DNA]</scope>
    <source>
        <strain evidence="6">SpSt-769</strain>
    </source>
</reference>
<proteinExistence type="inferred from homology"/>
<gene>
    <name evidence="6" type="ORF">ENV54_01235</name>
</gene>
<dbReference type="GO" id="GO:0046872">
    <property type="term" value="F:metal ion binding"/>
    <property type="evidence" value="ECO:0007669"/>
    <property type="project" value="InterPro"/>
</dbReference>
<protein>
    <submittedName>
        <fullName evidence="6">Cation ABC transporter substrate-binding protein</fullName>
    </submittedName>
</protein>
<comment type="similarity">
    <text evidence="1 4">Belongs to the bacterial solute-binding protein 9 family.</text>
</comment>
<keyword evidence="5" id="KW-0472">Membrane</keyword>
<keyword evidence="5" id="KW-0812">Transmembrane</keyword>
<dbReference type="EMBL" id="DTGT01000037">
    <property type="protein sequence ID" value="HGH59901.1"/>
    <property type="molecule type" value="Genomic_DNA"/>
</dbReference>
<dbReference type="InterPro" id="IPR050492">
    <property type="entry name" value="Bact_metal-bind_prot9"/>
</dbReference>
<comment type="caution">
    <text evidence="6">The sequence shown here is derived from an EMBL/GenBank/DDBJ whole genome shotgun (WGS) entry which is preliminary data.</text>
</comment>
<dbReference type="SUPFAM" id="SSF53807">
    <property type="entry name" value="Helical backbone' metal receptor"/>
    <property type="match status" value="1"/>
</dbReference>
<dbReference type="GO" id="GO:0007155">
    <property type="term" value="P:cell adhesion"/>
    <property type="evidence" value="ECO:0007669"/>
    <property type="project" value="InterPro"/>
</dbReference>
<dbReference type="GO" id="GO:0030001">
    <property type="term" value="P:metal ion transport"/>
    <property type="evidence" value="ECO:0007669"/>
    <property type="project" value="InterPro"/>
</dbReference>
<dbReference type="InterPro" id="IPR006128">
    <property type="entry name" value="Lipoprotein_PsaA-like"/>
</dbReference>
<dbReference type="Gene3D" id="3.40.50.1980">
    <property type="entry name" value="Nitrogenase molybdenum iron protein domain"/>
    <property type="match status" value="2"/>
</dbReference>
<dbReference type="InterPro" id="IPR006127">
    <property type="entry name" value="ZnuA-like"/>
</dbReference>
<dbReference type="PANTHER" id="PTHR42953">
    <property type="entry name" value="HIGH-AFFINITY ZINC UPTAKE SYSTEM PROTEIN ZNUA-RELATED"/>
    <property type="match status" value="1"/>
</dbReference>
<dbReference type="AlphaFoldDB" id="A0A7C4AQ60"/>
<name>A0A7C4AQ60_9BACT</name>
<organism evidence="6">
    <name type="scientific">Desulfomonile tiedjei</name>
    <dbReference type="NCBI Taxonomy" id="2358"/>
    <lineage>
        <taxon>Bacteria</taxon>
        <taxon>Pseudomonadati</taxon>
        <taxon>Thermodesulfobacteriota</taxon>
        <taxon>Desulfomonilia</taxon>
        <taxon>Desulfomonilales</taxon>
        <taxon>Desulfomonilaceae</taxon>
        <taxon>Desulfomonile</taxon>
    </lineage>
</organism>
<feature type="transmembrane region" description="Helical" evidence="5">
    <location>
        <begin position="35"/>
        <end position="55"/>
    </location>
</feature>
<evidence type="ECO:0000313" key="6">
    <source>
        <dbReference type="EMBL" id="HGH59901.1"/>
    </source>
</evidence>
<evidence type="ECO:0000256" key="5">
    <source>
        <dbReference type="SAM" id="Phobius"/>
    </source>
</evidence>
<keyword evidence="5" id="KW-1133">Transmembrane helix</keyword>
<accession>A0A7C4AQ60</accession>
<dbReference type="PRINTS" id="PR00690">
    <property type="entry name" value="ADHESNFAMILY"/>
</dbReference>